<keyword evidence="3" id="KW-1185">Reference proteome</keyword>
<name>A0ABZ3FTA4_9ACTN</name>
<dbReference type="InterPro" id="IPR003737">
    <property type="entry name" value="GlcNAc_PI_deacetylase-related"/>
</dbReference>
<accession>A0ABZ3FTA4</accession>
<evidence type="ECO:0000313" key="2">
    <source>
        <dbReference type="EMBL" id="XAN07806.1"/>
    </source>
</evidence>
<keyword evidence="1" id="KW-0862">Zinc</keyword>
<dbReference type="Proteomes" id="UP001442841">
    <property type="component" value="Chromosome"/>
</dbReference>
<dbReference type="PANTHER" id="PTHR12993:SF28">
    <property type="entry name" value="LMBE FAMILY PROTEIN"/>
    <property type="match status" value="1"/>
</dbReference>
<dbReference type="EMBL" id="CP154795">
    <property type="protein sequence ID" value="XAN07806.1"/>
    <property type="molecule type" value="Genomic_DNA"/>
</dbReference>
<dbReference type="SUPFAM" id="SSF102588">
    <property type="entry name" value="LmbE-like"/>
    <property type="match status" value="1"/>
</dbReference>
<evidence type="ECO:0000313" key="3">
    <source>
        <dbReference type="Proteomes" id="UP001442841"/>
    </source>
</evidence>
<organism evidence="2 3">
    <name type="scientific">Ammonicoccus fulvus</name>
    <dbReference type="NCBI Taxonomy" id="3138240"/>
    <lineage>
        <taxon>Bacteria</taxon>
        <taxon>Bacillati</taxon>
        <taxon>Actinomycetota</taxon>
        <taxon>Actinomycetes</taxon>
        <taxon>Propionibacteriales</taxon>
        <taxon>Propionibacteriaceae</taxon>
        <taxon>Ammonicoccus</taxon>
    </lineage>
</organism>
<dbReference type="Pfam" id="PF02585">
    <property type="entry name" value="PIG-L"/>
    <property type="match status" value="1"/>
</dbReference>
<dbReference type="RefSeq" id="WP_425309264.1">
    <property type="nucleotide sequence ID" value="NZ_CP154795.1"/>
</dbReference>
<protein>
    <submittedName>
        <fullName evidence="2">PIG-L deacetylase family protein</fullName>
    </submittedName>
</protein>
<gene>
    <name evidence="2" type="ORF">AADG42_10980</name>
</gene>
<dbReference type="PANTHER" id="PTHR12993">
    <property type="entry name" value="N-ACETYLGLUCOSAMINYL-PHOSPHATIDYLINOSITOL DE-N-ACETYLASE-RELATED"/>
    <property type="match status" value="1"/>
</dbReference>
<sequence>MSRVLVVVAHPDDSDFGAAGSLAHMADNGDEVTLLFCTRGEQGGFDPSLHEQMPMIREAEQKEAAAVLGITDVRFLEGYRDGWLHPSYDLQRDIVKVIRQVRPDLMIIQSAERRYDQIYASHPDHLAAGEATIRAIYPAAENQFAWPELITEEGLEPHMVPEFWVMSHANAAHVVDITDTLDRKVGALLAHRSQTAHRGDELGTFVRARAQDLAKQHGLPEGHAAEVFLRVVR</sequence>
<proteinExistence type="predicted"/>
<reference evidence="2 3" key="1">
    <citation type="submission" date="2024-04" db="EMBL/GenBank/DDBJ databases">
        <title>Isolation of an actinomycete strain from pig manure.</title>
        <authorList>
            <person name="Gong T."/>
            <person name="Yu Z."/>
            <person name="An M."/>
            <person name="Wei C."/>
            <person name="Yang W."/>
            <person name="Liu L."/>
        </authorList>
    </citation>
    <scope>NUCLEOTIDE SEQUENCE [LARGE SCALE GENOMIC DNA]</scope>
    <source>
        <strain evidence="2 3">ZF39</strain>
    </source>
</reference>
<dbReference type="Gene3D" id="3.40.50.10320">
    <property type="entry name" value="LmbE-like"/>
    <property type="match status" value="1"/>
</dbReference>
<dbReference type="InterPro" id="IPR024078">
    <property type="entry name" value="LmbE-like_dom_sf"/>
</dbReference>
<evidence type="ECO:0000256" key="1">
    <source>
        <dbReference type="ARBA" id="ARBA00022833"/>
    </source>
</evidence>